<dbReference type="GO" id="GO:0043235">
    <property type="term" value="C:receptor complex"/>
    <property type="evidence" value="ECO:0007669"/>
    <property type="project" value="TreeGrafter"/>
</dbReference>
<dbReference type="PROSITE" id="PS01209">
    <property type="entry name" value="LDLRA_1"/>
    <property type="match status" value="1"/>
</dbReference>
<feature type="disulfide bond" evidence="10">
    <location>
        <begin position="47"/>
        <end position="65"/>
    </location>
</feature>
<dbReference type="PRINTS" id="PR00261">
    <property type="entry name" value="LDLRECEPTOR"/>
</dbReference>
<dbReference type="FunFam" id="4.10.400.10:FF:000002">
    <property type="entry name" value="Low-density lipoprotein receptor-related protein 1"/>
    <property type="match status" value="1"/>
</dbReference>
<dbReference type="GO" id="GO:0005886">
    <property type="term" value="C:plasma membrane"/>
    <property type="evidence" value="ECO:0007669"/>
    <property type="project" value="TreeGrafter"/>
</dbReference>
<evidence type="ECO:0000256" key="1">
    <source>
        <dbReference type="ARBA" id="ARBA00004167"/>
    </source>
</evidence>
<keyword evidence="5" id="KW-1133">Transmembrane helix</keyword>
<keyword evidence="7 10" id="KW-1015">Disulfide bond</keyword>
<evidence type="ECO:0000313" key="12">
    <source>
        <dbReference type="Proteomes" id="UP000054359"/>
    </source>
</evidence>
<keyword evidence="8 11" id="KW-0675">Receptor</keyword>
<feature type="disulfide bond" evidence="10">
    <location>
        <begin position="59"/>
        <end position="74"/>
    </location>
</feature>
<keyword evidence="4" id="KW-0677">Repeat</keyword>
<evidence type="ECO:0000256" key="9">
    <source>
        <dbReference type="ARBA" id="ARBA00023180"/>
    </source>
</evidence>
<gene>
    <name evidence="11" type="ORF">X975_00653</name>
</gene>
<evidence type="ECO:0000256" key="6">
    <source>
        <dbReference type="ARBA" id="ARBA00023136"/>
    </source>
</evidence>
<dbReference type="OMA" id="WDEDPAN"/>
<evidence type="ECO:0000256" key="4">
    <source>
        <dbReference type="ARBA" id="ARBA00022737"/>
    </source>
</evidence>
<evidence type="ECO:0000313" key="11">
    <source>
        <dbReference type="EMBL" id="KFM73277.1"/>
    </source>
</evidence>
<dbReference type="SMART" id="SM00192">
    <property type="entry name" value="LDLa"/>
    <property type="match status" value="3"/>
</dbReference>
<comment type="caution">
    <text evidence="10">Lacks conserved residue(s) required for the propagation of feature annotation.</text>
</comment>
<dbReference type="InterPro" id="IPR023415">
    <property type="entry name" value="LDLR_class-A_CS"/>
</dbReference>
<keyword evidence="12" id="KW-1185">Reference proteome</keyword>
<protein>
    <submittedName>
        <fullName evidence="11">Vitellogenin receptor</fullName>
    </submittedName>
</protein>
<evidence type="ECO:0000256" key="5">
    <source>
        <dbReference type="ARBA" id="ARBA00022989"/>
    </source>
</evidence>
<reference evidence="11 12" key="1">
    <citation type="submission" date="2013-11" db="EMBL/GenBank/DDBJ databases">
        <title>Genome sequencing of Stegodyphus mimosarum.</title>
        <authorList>
            <person name="Bechsgaard J."/>
        </authorList>
    </citation>
    <scope>NUCLEOTIDE SEQUENCE [LARGE SCALE GENOMIC DNA]</scope>
</reference>
<evidence type="ECO:0000256" key="3">
    <source>
        <dbReference type="ARBA" id="ARBA00022729"/>
    </source>
</evidence>
<feature type="non-terminal residue" evidence="11">
    <location>
        <position position="111"/>
    </location>
</feature>
<keyword evidence="6" id="KW-0472">Membrane</keyword>
<evidence type="ECO:0000256" key="2">
    <source>
        <dbReference type="ARBA" id="ARBA00022692"/>
    </source>
</evidence>
<dbReference type="AlphaFoldDB" id="A0A087U7D8"/>
<dbReference type="SUPFAM" id="SSF57424">
    <property type="entry name" value="LDL receptor-like module"/>
    <property type="match status" value="3"/>
</dbReference>
<organism evidence="11 12">
    <name type="scientific">Stegodyphus mimosarum</name>
    <name type="common">African social velvet spider</name>
    <dbReference type="NCBI Taxonomy" id="407821"/>
    <lineage>
        <taxon>Eukaryota</taxon>
        <taxon>Metazoa</taxon>
        <taxon>Ecdysozoa</taxon>
        <taxon>Arthropoda</taxon>
        <taxon>Chelicerata</taxon>
        <taxon>Arachnida</taxon>
        <taxon>Araneae</taxon>
        <taxon>Araneomorphae</taxon>
        <taxon>Entelegynae</taxon>
        <taxon>Eresoidea</taxon>
        <taxon>Eresidae</taxon>
        <taxon>Stegodyphus</taxon>
    </lineage>
</organism>
<dbReference type="Gene3D" id="4.10.400.10">
    <property type="entry name" value="Low-density Lipoprotein Receptor"/>
    <property type="match status" value="3"/>
</dbReference>
<proteinExistence type="predicted"/>
<name>A0A087U7D8_STEMI</name>
<evidence type="ECO:0000256" key="10">
    <source>
        <dbReference type="PROSITE-ProRule" id="PRU00124"/>
    </source>
</evidence>
<dbReference type="OrthoDB" id="6416871at2759"/>
<accession>A0A087U7D8</accession>
<dbReference type="Pfam" id="PF00057">
    <property type="entry name" value="Ldl_recept_a"/>
    <property type="match status" value="3"/>
</dbReference>
<dbReference type="InterPro" id="IPR051221">
    <property type="entry name" value="LDLR-related"/>
</dbReference>
<keyword evidence="2" id="KW-0812">Transmembrane</keyword>
<keyword evidence="9" id="KW-0325">Glycoprotein</keyword>
<feature type="disulfide bond" evidence="10">
    <location>
        <begin position="40"/>
        <end position="52"/>
    </location>
</feature>
<keyword evidence="3" id="KW-0732">Signal</keyword>
<dbReference type="STRING" id="407821.A0A087U7D8"/>
<dbReference type="Proteomes" id="UP000054359">
    <property type="component" value="Unassembled WGS sequence"/>
</dbReference>
<dbReference type="InterPro" id="IPR002172">
    <property type="entry name" value="LDrepeatLR_classA_rpt"/>
</dbReference>
<dbReference type="PANTHER" id="PTHR22722">
    <property type="entry name" value="LOW-DENSITY LIPOPROTEIN RECEPTOR-RELATED PROTEIN 2-RELATED"/>
    <property type="match status" value="1"/>
</dbReference>
<dbReference type="InterPro" id="IPR036055">
    <property type="entry name" value="LDL_receptor-like_sf"/>
</dbReference>
<sequence length="111" mass="12385">MFTCKKSGRCIPTSWTCDSDLDCGDDDISDEHDDCVYPECEAIEFRCDNQRCVPLEYVCDGDDDCRDGTDERSCKQKCDGPHEFLCDKGTLCLSEALACNGVRDCNDGTDE</sequence>
<dbReference type="PROSITE" id="PS50068">
    <property type="entry name" value="LDLRA_2"/>
    <property type="match status" value="3"/>
</dbReference>
<comment type="subcellular location">
    <subcellularLocation>
        <location evidence="1">Membrane</location>
        <topology evidence="1">Single-pass membrane protein</topology>
    </subcellularLocation>
</comment>
<evidence type="ECO:0000256" key="8">
    <source>
        <dbReference type="ARBA" id="ARBA00023170"/>
    </source>
</evidence>
<dbReference type="EMBL" id="KK118566">
    <property type="protein sequence ID" value="KFM73277.1"/>
    <property type="molecule type" value="Genomic_DNA"/>
</dbReference>
<evidence type="ECO:0000256" key="7">
    <source>
        <dbReference type="ARBA" id="ARBA00023157"/>
    </source>
</evidence>